<dbReference type="Proteomes" id="UP000032417">
    <property type="component" value="Chromosome 1"/>
</dbReference>
<evidence type="ECO:0000259" key="7">
    <source>
        <dbReference type="PROSITE" id="PS51918"/>
    </source>
</evidence>
<dbReference type="InterPro" id="IPR025288">
    <property type="entry name" value="DUF4080"/>
</dbReference>
<dbReference type="GO" id="GO:0046872">
    <property type="term" value="F:metal ion binding"/>
    <property type="evidence" value="ECO:0007669"/>
    <property type="project" value="UniProtKB-KW"/>
</dbReference>
<dbReference type="GO" id="GO:0031419">
    <property type="term" value="F:cobalamin binding"/>
    <property type="evidence" value="ECO:0007669"/>
    <property type="project" value="InterPro"/>
</dbReference>
<dbReference type="GO" id="GO:0005829">
    <property type="term" value="C:cytosol"/>
    <property type="evidence" value="ECO:0007669"/>
    <property type="project" value="TreeGrafter"/>
</dbReference>
<keyword evidence="3" id="KW-0479">Metal-binding</keyword>
<dbReference type="HOGENOM" id="CLU_021572_1_0_10"/>
<dbReference type="CDD" id="cd02068">
    <property type="entry name" value="radical_SAM_B12_BD"/>
    <property type="match status" value="1"/>
</dbReference>
<dbReference type="SUPFAM" id="SSF52242">
    <property type="entry name" value="Cobalamin (vitamin B12)-binding domain"/>
    <property type="match status" value="1"/>
</dbReference>
<dbReference type="InterPro" id="IPR023404">
    <property type="entry name" value="rSAM_horseshoe"/>
</dbReference>
<dbReference type="Pfam" id="PF02310">
    <property type="entry name" value="B12-binding"/>
    <property type="match status" value="1"/>
</dbReference>
<dbReference type="OrthoDB" id="9801424at2"/>
<accession>A0A098C127</accession>
<organism evidence="8 9">
    <name type="scientific">Fermentimonas caenicola</name>
    <dbReference type="NCBI Taxonomy" id="1562970"/>
    <lineage>
        <taxon>Bacteria</taxon>
        <taxon>Pseudomonadati</taxon>
        <taxon>Bacteroidota</taxon>
        <taxon>Bacteroidia</taxon>
        <taxon>Bacteroidales</taxon>
        <taxon>Dysgonomonadaceae</taxon>
        <taxon>Fermentimonas</taxon>
    </lineage>
</organism>
<dbReference type="EMBL" id="LN515532">
    <property type="protein sequence ID" value="CEA15617.1"/>
    <property type="molecule type" value="Genomic_DNA"/>
</dbReference>
<dbReference type="InterPro" id="IPR007197">
    <property type="entry name" value="rSAM"/>
</dbReference>
<gene>
    <name evidence="8" type="ORF">ING2E5B_0854</name>
</gene>
<dbReference type="PROSITE" id="PS51918">
    <property type="entry name" value="RADICAL_SAM"/>
    <property type="match status" value="1"/>
</dbReference>
<dbReference type="PANTHER" id="PTHR43409">
    <property type="entry name" value="ANAEROBIC MAGNESIUM-PROTOPORPHYRIN IX MONOMETHYL ESTER CYCLASE-RELATED"/>
    <property type="match status" value="1"/>
</dbReference>
<dbReference type="PANTHER" id="PTHR43409:SF16">
    <property type="entry name" value="SLR0320 PROTEIN"/>
    <property type="match status" value="1"/>
</dbReference>
<dbReference type="KEGG" id="pbt:ING2E5B_0854"/>
<dbReference type="InterPro" id="IPR034466">
    <property type="entry name" value="Methyltransferase_Class_B"/>
</dbReference>
<protein>
    <submittedName>
        <fullName evidence="8">Uncharacterized protein</fullName>
    </submittedName>
</protein>
<dbReference type="SFLD" id="SFLDS00029">
    <property type="entry name" value="Radical_SAM"/>
    <property type="match status" value="1"/>
</dbReference>
<evidence type="ECO:0000256" key="3">
    <source>
        <dbReference type="ARBA" id="ARBA00022723"/>
    </source>
</evidence>
<dbReference type="GO" id="GO:0051539">
    <property type="term" value="F:4 iron, 4 sulfur cluster binding"/>
    <property type="evidence" value="ECO:0007669"/>
    <property type="project" value="UniProtKB-KW"/>
</dbReference>
<dbReference type="InterPro" id="IPR036724">
    <property type="entry name" value="Cobalamin-bd_sf"/>
</dbReference>
<keyword evidence="9" id="KW-1185">Reference proteome</keyword>
<dbReference type="InterPro" id="IPR006158">
    <property type="entry name" value="Cobalamin-bd"/>
</dbReference>
<dbReference type="SFLD" id="SFLDG01123">
    <property type="entry name" value="methyltransferase_(Class_B)"/>
    <property type="match status" value="1"/>
</dbReference>
<dbReference type="STRING" id="1562970.ING2E5B_0854"/>
<dbReference type="GO" id="GO:0003824">
    <property type="term" value="F:catalytic activity"/>
    <property type="evidence" value="ECO:0007669"/>
    <property type="project" value="InterPro"/>
</dbReference>
<evidence type="ECO:0000313" key="9">
    <source>
        <dbReference type="Proteomes" id="UP000032417"/>
    </source>
</evidence>
<sequence length="552" mass="64801">MKVHLTTFNAKYIHTSMALRWLYVVNKDRFDLSFSEYTIKESVSVVADNILEGGYDVVGISVSIWNVKQSRELAKILKEQNPDIIIITGGPEVSYEPQFFINNWDVDYVVSGEGEFVLGQLLDALQKGNNLNIDSVSSKYNISYKTAQADITELIKFPSPYRLEFDNNERRNRITYFETSRGCPYFCQYCLSSLEKGVRYFPGEYIVENLKYLIDSDVKQIKFLDRTFNLNKKHTMTVFDFLIENHRPGLNCQFEIYADLLNDETIEYLNSKVPKNYFRFEIGIQSTHEPTNVAVKRNQNFSLLSSNIEKIMKGDVIDLHLDLIAGLPFETFDRFRKSFNDVFRLRAKEVQLGFLKLLRGTNLRRDALIYGYKFYNEAPYEIISGNDISEVELERIRDVEEALDKFWNSGRFASTMNFLFEGPYFDKYFDFFDEMGHYYKVKNLPRMGYQLEDLFNYLDQFLKSKGIDACDFLREDYYSNFKIRPTGYWSDDISKAERKKLLYTIGQDKDFLSKHNLTRKIIEKQTAINPLKDGGYLLTIFFGNKKQELVYF</sequence>
<dbReference type="SMART" id="SM00729">
    <property type="entry name" value="Elp3"/>
    <property type="match status" value="1"/>
</dbReference>
<dbReference type="Gene3D" id="3.40.50.280">
    <property type="entry name" value="Cobalamin-binding domain"/>
    <property type="match status" value="1"/>
</dbReference>
<dbReference type="AlphaFoldDB" id="A0A098C127"/>
<dbReference type="InterPro" id="IPR058240">
    <property type="entry name" value="rSAM_sf"/>
</dbReference>
<evidence type="ECO:0000313" key="8">
    <source>
        <dbReference type="EMBL" id="CEA15617.1"/>
    </source>
</evidence>
<feature type="domain" description="B12-binding" evidence="6">
    <location>
        <begin position="1"/>
        <end position="132"/>
    </location>
</feature>
<comment type="cofactor">
    <cofactor evidence="1">
        <name>[4Fe-4S] cluster</name>
        <dbReference type="ChEBI" id="CHEBI:49883"/>
    </cofactor>
</comment>
<dbReference type="SFLD" id="SFLDG01082">
    <property type="entry name" value="B12-binding_domain_containing"/>
    <property type="match status" value="1"/>
</dbReference>
<dbReference type="Pfam" id="PF13311">
    <property type="entry name" value="DUF4080"/>
    <property type="match status" value="1"/>
</dbReference>
<dbReference type="InterPro" id="IPR051198">
    <property type="entry name" value="BchE-like"/>
</dbReference>
<evidence type="ECO:0000256" key="4">
    <source>
        <dbReference type="ARBA" id="ARBA00023004"/>
    </source>
</evidence>
<evidence type="ECO:0000256" key="1">
    <source>
        <dbReference type="ARBA" id="ARBA00001966"/>
    </source>
</evidence>
<dbReference type="PROSITE" id="PS51332">
    <property type="entry name" value="B12_BINDING"/>
    <property type="match status" value="1"/>
</dbReference>
<dbReference type="Gene3D" id="3.80.30.20">
    <property type="entry name" value="tm_1862 like domain"/>
    <property type="match status" value="1"/>
</dbReference>
<reference evidence="8 9" key="1">
    <citation type="submission" date="2014-08" db="EMBL/GenBank/DDBJ databases">
        <authorList>
            <person name="Wibberg D."/>
        </authorList>
    </citation>
    <scope>NUCLEOTIDE SEQUENCE [LARGE SCALE GENOMIC DNA]</scope>
    <source>
        <strain evidence="9">ING2-E5B</strain>
    </source>
</reference>
<keyword evidence="4" id="KW-0408">Iron</keyword>
<evidence type="ECO:0000256" key="2">
    <source>
        <dbReference type="ARBA" id="ARBA00022691"/>
    </source>
</evidence>
<keyword evidence="2" id="KW-0949">S-adenosyl-L-methionine</keyword>
<evidence type="ECO:0000259" key="6">
    <source>
        <dbReference type="PROSITE" id="PS51332"/>
    </source>
</evidence>
<evidence type="ECO:0000256" key="5">
    <source>
        <dbReference type="ARBA" id="ARBA00023014"/>
    </source>
</evidence>
<proteinExistence type="predicted"/>
<name>A0A098C127_9BACT</name>
<dbReference type="PATRIC" id="fig|1562970.3.peg.848"/>
<keyword evidence="5" id="KW-0411">Iron-sulfur</keyword>
<dbReference type="SUPFAM" id="SSF102114">
    <property type="entry name" value="Radical SAM enzymes"/>
    <property type="match status" value="1"/>
</dbReference>
<dbReference type="Pfam" id="PF04055">
    <property type="entry name" value="Radical_SAM"/>
    <property type="match status" value="1"/>
</dbReference>
<dbReference type="InterPro" id="IPR006638">
    <property type="entry name" value="Elp3/MiaA/NifB-like_rSAM"/>
</dbReference>
<feature type="domain" description="Radical SAM core" evidence="7">
    <location>
        <begin position="169"/>
        <end position="411"/>
    </location>
</feature>